<gene>
    <name evidence="1" type="ORF">F3Y22_tig00110020pilonHSYRG00173</name>
</gene>
<dbReference type="PANTHER" id="PTHR31350">
    <property type="entry name" value="SI:DKEY-261L7.2"/>
    <property type="match status" value="1"/>
</dbReference>
<dbReference type="Proteomes" id="UP000436088">
    <property type="component" value="Unassembled WGS sequence"/>
</dbReference>
<accession>A0A6A3BP48</accession>
<dbReference type="AlphaFoldDB" id="A0A6A3BP48"/>
<keyword evidence="2" id="KW-1185">Reference proteome</keyword>
<proteinExistence type="predicted"/>
<name>A0A6A3BP48_HIBSY</name>
<reference evidence="1" key="1">
    <citation type="submission" date="2019-09" db="EMBL/GenBank/DDBJ databases">
        <title>Draft genome information of white flower Hibiscus syriacus.</title>
        <authorList>
            <person name="Kim Y.-M."/>
        </authorList>
    </citation>
    <scope>NUCLEOTIDE SEQUENCE [LARGE SCALE GENOMIC DNA]</scope>
    <source>
        <strain evidence="1">YM2019G1</strain>
    </source>
</reference>
<evidence type="ECO:0000313" key="1">
    <source>
        <dbReference type="EMBL" id="KAE8717857.1"/>
    </source>
</evidence>
<dbReference type="PANTHER" id="PTHR31350:SF29">
    <property type="entry name" value="PROTEIN SIRB1 N-TERMINAL DOMAIN-CONTAINING PROTEIN"/>
    <property type="match status" value="1"/>
</dbReference>
<protein>
    <submittedName>
        <fullName evidence="1">Ankyrin repeat and KH domain-containing protein mask-like</fullName>
    </submittedName>
</protein>
<sequence length="169" mass="18687">MSSASSVFVAPFKFSRLRSTPSFSPSSPPPCFRVACRSGSPQPPPSTDLRFTLHDALESSGIDTSHAREARKNFVSQIQKLSVIERETSICINRCVDLGRTALYIAAEDVSLVSHSSDPLPVDAFLERLDDLSMGYCSHYNSSCRSSRENFLESIENIFMSKRDSGGLW</sequence>
<organism evidence="1 2">
    <name type="scientific">Hibiscus syriacus</name>
    <name type="common">Rose of Sharon</name>
    <dbReference type="NCBI Taxonomy" id="106335"/>
    <lineage>
        <taxon>Eukaryota</taxon>
        <taxon>Viridiplantae</taxon>
        <taxon>Streptophyta</taxon>
        <taxon>Embryophyta</taxon>
        <taxon>Tracheophyta</taxon>
        <taxon>Spermatophyta</taxon>
        <taxon>Magnoliopsida</taxon>
        <taxon>eudicotyledons</taxon>
        <taxon>Gunneridae</taxon>
        <taxon>Pentapetalae</taxon>
        <taxon>rosids</taxon>
        <taxon>malvids</taxon>
        <taxon>Malvales</taxon>
        <taxon>Malvaceae</taxon>
        <taxon>Malvoideae</taxon>
        <taxon>Hibiscus</taxon>
    </lineage>
</organism>
<comment type="caution">
    <text evidence="1">The sequence shown here is derived from an EMBL/GenBank/DDBJ whole genome shotgun (WGS) entry which is preliminary data.</text>
</comment>
<dbReference type="EMBL" id="VEPZ02000817">
    <property type="protein sequence ID" value="KAE8717857.1"/>
    <property type="molecule type" value="Genomic_DNA"/>
</dbReference>
<evidence type="ECO:0000313" key="2">
    <source>
        <dbReference type="Proteomes" id="UP000436088"/>
    </source>
</evidence>